<dbReference type="EMBL" id="BLRY01000572">
    <property type="protein sequence ID" value="GFP29011.1"/>
    <property type="molecule type" value="Genomic_DNA"/>
</dbReference>
<feature type="non-terminal residue" evidence="1">
    <location>
        <position position="1"/>
    </location>
</feature>
<protein>
    <submittedName>
        <fullName evidence="1">Uncharacterized protein</fullName>
    </submittedName>
</protein>
<keyword evidence="2" id="KW-1185">Reference proteome</keyword>
<accession>A0A6V8PDV7</accession>
<evidence type="ECO:0000313" key="1">
    <source>
        <dbReference type="EMBL" id="GFP29011.1"/>
    </source>
</evidence>
<sequence>WSDFINTVYPQTPRIVKTATWAAALEYSLARFHFLDLTQRELAEEYSVSVTSISDKYKRINAVLQIDEKGHRNMLEYLKSEYD</sequence>
<comment type="caution">
    <text evidence="1">The sequence shown here is derived from an EMBL/GenBank/DDBJ whole genome shotgun (WGS) entry which is preliminary data.</text>
</comment>
<proteinExistence type="predicted"/>
<dbReference type="AlphaFoldDB" id="A0A6V8PDV7"/>
<reference evidence="1 2" key="1">
    <citation type="journal article" date="2020" name="Front. Microbiol.">
        <title>Single-cell genomics of novel Actinobacteria with the Wood-Ljungdahl pathway discovered in a serpentinizing system.</title>
        <authorList>
            <person name="Merino N."/>
            <person name="Kawai M."/>
            <person name="Boyd E.S."/>
            <person name="Colman D.R."/>
            <person name="McGlynn S.E."/>
            <person name="Nealson K.H."/>
            <person name="Kurokawa K."/>
            <person name="Hongoh Y."/>
        </authorList>
    </citation>
    <scope>NUCLEOTIDE SEQUENCE [LARGE SCALE GENOMIC DNA]</scope>
    <source>
        <strain evidence="1 2">S33</strain>
    </source>
</reference>
<evidence type="ECO:0000313" key="2">
    <source>
        <dbReference type="Proteomes" id="UP000591948"/>
    </source>
</evidence>
<name>A0A6V8PDV7_9ACTN</name>
<gene>
    <name evidence="1" type="ORF">HKBW3S33_02427</name>
</gene>
<dbReference type="Proteomes" id="UP000591948">
    <property type="component" value="Unassembled WGS sequence"/>
</dbReference>
<organism evidence="1 2">
    <name type="scientific">Candidatus Hakubella thermalkaliphila</name>
    <dbReference type="NCBI Taxonomy" id="2754717"/>
    <lineage>
        <taxon>Bacteria</taxon>
        <taxon>Bacillati</taxon>
        <taxon>Actinomycetota</taxon>
        <taxon>Actinomycetota incertae sedis</taxon>
        <taxon>Candidatus Hakubellales</taxon>
        <taxon>Candidatus Hakubellaceae</taxon>
        <taxon>Candidatus Hakubella</taxon>
    </lineage>
</organism>